<dbReference type="Proteomes" id="UP000294257">
    <property type="component" value="Unassembled WGS sequence"/>
</dbReference>
<protein>
    <recommendedName>
        <fullName evidence="5">Lipoprotein LpqN</fullName>
    </recommendedName>
</protein>
<evidence type="ECO:0008006" key="5">
    <source>
        <dbReference type="Google" id="ProtNLM"/>
    </source>
</evidence>
<name>A0A4Q7KN36_9PSEU</name>
<dbReference type="AlphaFoldDB" id="A0A4Q7KN36"/>
<feature type="chain" id="PRO_5020452848" description="Lipoprotein LpqN" evidence="2">
    <location>
        <begin position="25"/>
        <end position="203"/>
    </location>
</feature>
<evidence type="ECO:0000256" key="2">
    <source>
        <dbReference type="SAM" id="SignalP"/>
    </source>
</evidence>
<keyword evidence="4" id="KW-1185">Reference proteome</keyword>
<evidence type="ECO:0000313" key="3">
    <source>
        <dbReference type="EMBL" id="RZS37717.1"/>
    </source>
</evidence>
<gene>
    <name evidence="3" type="ORF">EV193_105275</name>
</gene>
<feature type="signal peptide" evidence="2">
    <location>
        <begin position="1"/>
        <end position="24"/>
    </location>
</feature>
<dbReference type="RefSeq" id="WP_130345172.1">
    <property type="nucleotide sequence ID" value="NZ_SGWQ01000005.1"/>
</dbReference>
<evidence type="ECO:0000256" key="1">
    <source>
        <dbReference type="SAM" id="MobiDB-lite"/>
    </source>
</evidence>
<evidence type="ECO:0000313" key="4">
    <source>
        <dbReference type="Proteomes" id="UP000294257"/>
    </source>
</evidence>
<sequence>MKPARIVPVALVLFLASCAAQPQAIDGPAVPIAAASGGPTSPAPVSPLLPKSYSTMTMQLSDGASITFKVPADWKTGEESGARYWRQPTGQPHLRLNRVPNGGKGDPMTLMRSEESSTKPVVDDYQLTKMQLVAIPPGTENIETARWDYKYWDKHDKQIRRAVRLGFIAAGDWVTIHFSAFDKDFVDTVQVFAKATEIVASGI</sequence>
<comment type="caution">
    <text evidence="3">The sequence shown here is derived from an EMBL/GenBank/DDBJ whole genome shotgun (WGS) entry which is preliminary data.</text>
</comment>
<organism evidence="3 4">
    <name type="scientific">Herbihabitans rhizosphaerae</name>
    <dbReference type="NCBI Taxonomy" id="1872711"/>
    <lineage>
        <taxon>Bacteria</taxon>
        <taxon>Bacillati</taxon>
        <taxon>Actinomycetota</taxon>
        <taxon>Actinomycetes</taxon>
        <taxon>Pseudonocardiales</taxon>
        <taxon>Pseudonocardiaceae</taxon>
        <taxon>Herbihabitans</taxon>
    </lineage>
</organism>
<dbReference type="PROSITE" id="PS51257">
    <property type="entry name" value="PROKAR_LIPOPROTEIN"/>
    <property type="match status" value="1"/>
</dbReference>
<dbReference type="EMBL" id="SGWQ01000005">
    <property type="protein sequence ID" value="RZS37717.1"/>
    <property type="molecule type" value="Genomic_DNA"/>
</dbReference>
<keyword evidence="2" id="KW-0732">Signal</keyword>
<proteinExistence type="predicted"/>
<feature type="region of interest" description="Disordered" evidence="1">
    <location>
        <begin position="83"/>
        <end position="105"/>
    </location>
</feature>
<reference evidence="3 4" key="1">
    <citation type="submission" date="2019-02" db="EMBL/GenBank/DDBJ databases">
        <title>Genomic Encyclopedia of Type Strains, Phase IV (KMG-IV): sequencing the most valuable type-strain genomes for metagenomic binning, comparative biology and taxonomic classification.</title>
        <authorList>
            <person name="Goeker M."/>
        </authorList>
    </citation>
    <scope>NUCLEOTIDE SEQUENCE [LARGE SCALE GENOMIC DNA]</scope>
    <source>
        <strain evidence="3 4">DSM 101727</strain>
    </source>
</reference>
<accession>A0A4Q7KN36</accession>